<dbReference type="NCBIfam" id="TIGR02602">
    <property type="entry name" value="8TM_EpsH"/>
    <property type="match status" value="1"/>
</dbReference>
<evidence type="ECO:0000256" key="3">
    <source>
        <dbReference type="ARBA" id="ARBA00022670"/>
    </source>
</evidence>
<feature type="transmembrane region" description="Helical" evidence="8">
    <location>
        <begin position="31"/>
        <end position="51"/>
    </location>
</feature>
<feature type="transmembrane region" description="Helical" evidence="8">
    <location>
        <begin position="271"/>
        <end position="291"/>
    </location>
</feature>
<dbReference type="Proteomes" id="UP000216991">
    <property type="component" value="Unassembled WGS sequence"/>
</dbReference>
<feature type="transmembrane region" description="Helical" evidence="8">
    <location>
        <begin position="85"/>
        <end position="104"/>
    </location>
</feature>
<dbReference type="GO" id="GO:0005886">
    <property type="term" value="C:plasma membrane"/>
    <property type="evidence" value="ECO:0007669"/>
    <property type="project" value="UniProtKB-SubCell"/>
</dbReference>
<dbReference type="OrthoDB" id="9797363at2"/>
<keyword evidence="10" id="KW-1185">Reference proteome</keyword>
<reference evidence="9 10" key="1">
    <citation type="submission" date="2017-07" db="EMBL/GenBank/DDBJ databases">
        <title>Sandarakinorhabdus cyanobacteriorum sp. nov., a novel bacterium isolated from cyanobacterial aggregates in a eutrophic lake.</title>
        <authorList>
            <person name="Cai H."/>
        </authorList>
    </citation>
    <scope>NUCLEOTIDE SEQUENCE [LARGE SCALE GENOMIC DNA]</scope>
    <source>
        <strain evidence="9 10">TH057</strain>
    </source>
</reference>
<keyword evidence="5" id="KW-0378">Hydrolase</keyword>
<keyword evidence="6 8" id="KW-1133">Transmembrane helix</keyword>
<dbReference type="GO" id="GO:0006508">
    <property type="term" value="P:proteolysis"/>
    <property type="evidence" value="ECO:0007669"/>
    <property type="project" value="UniProtKB-KW"/>
</dbReference>
<feature type="transmembrane region" description="Helical" evidence="8">
    <location>
        <begin position="137"/>
        <end position="156"/>
    </location>
</feature>
<dbReference type="RefSeq" id="WP_094473694.1">
    <property type="nucleotide sequence ID" value="NZ_NOXT01000108.1"/>
</dbReference>
<dbReference type="GO" id="GO:0008233">
    <property type="term" value="F:peptidase activity"/>
    <property type="evidence" value="ECO:0007669"/>
    <property type="project" value="UniProtKB-KW"/>
</dbReference>
<dbReference type="InterPro" id="IPR013426">
    <property type="entry name" value="EpsH-like"/>
</dbReference>
<feature type="transmembrane region" description="Helical" evidence="8">
    <location>
        <begin position="110"/>
        <end position="130"/>
    </location>
</feature>
<evidence type="ECO:0000256" key="6">
    <source>
        <dbReference type="ARBA" id="ARBA00022989"/>
    </source>
</evidence>
<comment type="caution">
    <text evidence="9">The sequence shown here is derived from an EMBL/GenBank/DDBJ whole genome shotgun (WGS) entry which is preliminary data.</text>
</comment>
<gene>
    <name evidence="9" type="ORF">CHU93_08665</name>
</gene>
<dbReference type="Pfam" id="PF09721">
    <property type="entry name" value="Exosortase_EpsH"/>
    <property type="match status" value="1"/>
</dbReference>
<evidence type="ECO:0000256" key="4">
    <source>
        <dbReference type="ARBA" id="ARBA00022692"/>
    </source>
</evidence>
<name>A0A255YHL1_9SPHN</name>
<dbReference type="NCBIfam" id="TIGR04178">
    <property type="entry name" value="exo_archaeo"/>
    <property type="match status" value="1"/>
</dbReference>
<evidence type="ECO:0000313" key="10">
    <source>
        <dbReference type="Proteomes" id="UP000216991"/>
    </source>
</evidence>
<dbReference type="AlphaFoldDB" id="A0A255YHL1"/>
<feature type="transmembrane region" description="Helical" evidence="8">
    <location>
        <begin position="233"/>
        <end position="259"/>
    </location>
</feature>
<feature type="transmembrane region" description="Helical" evidence="8">
    <location>
        <begin position="203"/>
        <end position="221"/>
    </location>
</feature>
<evidence type="ECO:0000256" key="2">
    <source>
        <dbReference type="ARBA" id="ARBA00022475"/>
    </source>
</evidence>
<evidence type="ECO:0000313" key="9">
    <source>
        <dbReference type="EMBL" id="OYQ28757.1"/>
    </source>
</evidence>
<evidence type="ECO:0000256" key="1">
    <source>
        <dbReference type="ARBA" id="ARBA00004651"/>
    </source>
</evidence>
<dbReference type="EMBL" id="NOXT01000108">
    <property type="protein sequence ID" value="OYQ28757.1"/>
    <property type="molecule type" value="Genomic_DNA"/>
</dbReference>
<evidence type="ECO:0000256" key="7">
    <source>
        <dbReference type="ARBA" id="ARBA00023136"/>
    </source>
</evidence>
<protein>
    <submittedName>
        <fullName evidence="9">Exosortase</fullName>
    </submittedName>
</protein>
<proteinExistence type="predicted"/>
<dbReference type="InterPro" id="IPR026392">
    <property type="entry name" value="Exo/Archaeosortase_dom"/>
</dbReference>
<keyword evidence="3" id="KW-0645">Protease</keyword>
<accession>A0A255YHL1</accession>
<keyword evidence="4 8" id="KW-0812">Transmembrane</keyword>
<keyword evidence="2" id="KW-1003">Cell membrane</keyword>
<feature type="transmembrane region" description="Helical" evidence="8">
    <location>
        <begin position="57"/>
        <end position="73"/>
    </location>
</feature>
<comment type="subcellular location">
    <subcellularLocation>
        <location evidence="1">Cell membrane</location>
        <topology evidence="1">Multi-pass membrane protein</topology>
    </subcellularLocation>
</comment>
<evidence type="ECO:0000256" key="5">
    <source>
        <dbReference type="ARBA" id="ARBA00022801"/>
    </source>
</evidence>
<keyword evidence="7 8" id="KW-0472">Membrane</keyword>
<sequence length="305" mass="33051">MTSEAASQAVGAATGRTAAGPDVRAFVRNQWPLAAGLAVLALPTIVSLARGPWQEESGVHGVIVLVTGIWLVMRRWNDIVRLQRPGNPVLTALLLAVAMVVYIGGRAFEFISIEAAALLLAMVAVIQQYWGMAVLRMLWFPIFYLGFVIPLPGWFLDQITLPLKEFVSQIVTDSLAAMDYPIARLGVTIYVGAYQLLVEDACAGLNSLVSLSAIGLFYVYLLRGSNPAYSMLLLAMVIPIAILANGVRVAALVLITYYLGNAWAQGYLHNFAGMVTFVSALLLIFALDWVLTPLRNRLESKGVVA</sequence>
<organism evidence="9 10">
    <name type="scientific">Sandarakinorhabdus cyanobacteriorum</name>
    <dbReference type="NCBI Taxonomy" id="1981098"/>
    <lineage>
        <taxon>Bacteria</taxon>
        <taxon>Pseudomonadati</taxon>
        <taxon>Pseudomonadota</taxon>
        <taxon>Alphaproteobacteria</taxon>
        <taxon>Sphingomonadales</taxon>
        <taxon>Sphingosinicellaceae</taxon>
        <taxon>Sandarakinorhabdus</taxon>
    </lineage>
</organism>
<dbReference type="NCBIfam" id="NF035943">
    <property type="entry name" value="exosort_XrtV"/>
    <property type="match status" value="1"/>
</dbReference>
<evidence type="ECO:0000256" key="8">
    <source>
        <dbReference type="SAM" id="Phobius"/>
    </source>
</evidence>
<dbReference type="InterPro" id="IPR019127">
    <property type="entry name" value="Exosortase"/>
</dbReference>